<evidence type="ECO:0000313" key="3">
    <source>
        <dbReference type="Proteomes" id="UP000419743"/>
    </source>
</evidence>
<name>A0A7M4DIE1_9MICO</name>
<dbReference type="PRINTS" id="PR00598">
    <property type="entry name" value="HTHMARR"/>
</dbReference>
<dbReference type="Proteomes" id="UP000419743">
    <property type="component" value="Unassembled WGS sequence"/>
</dbReference>
<comment type="caution">
    <text evidence="2">The sequence shown here is derived from an EMBL/GenBank/DDBJ whole genome shotgun (WGS) entry which is preliminary data.</text>
</comment>
<protein>
    <submittedName>
        <fullName evidence="2">MarR family protein</fullName>
    </submittedName>
</protein>
<keyword evidence="3" id="KW-1185">Reference proteome</keyword>
<dbReference type="InterPro" id="IPR036388">
    <property type="entry name" value="WH-like_DNA-bd_sf"/>
</dbReference>
<dbReference type="InterPro" id="IPR036390">
    <property type="entry name" value="WH_DNA-bd_sf"/>
</dbReference>
<organism evidence="2 3">
    <name type="scientific">Occultella aeris</name>
    <dbReference type="NCBI Taxonomy" id="2761496"/>
    <lineage>
        <taxon>Bacteria</taxon>
        <taxon>Bacillati</taxon>
        <taxon>Actinomycetota</taxon>
        <taxon>Actinomycetes</taxon>
        <taxon>Micrococcales</taxon>
        <taxon>Ruaniaceae</taxon>
        <taxon>Occultella</taxon>
    </lineage>
</organism>
<proteinExistence type="predicted"/>
<dbReference type="InterPro" id="IPR039422">
    <property type="entry name" value="MarR/SlyA-like"/>
</dbReference>
<reference evidence="2 3" key="1">
    <citation type="submission" date="2019-11" db="EMBL/GenBank/DDBJ databases">
        <authorList>
            <person name="Criscuolo A."/>
        </authorList>
    </citation>
    <scope>NUCLEOTIDE SEQUENCE [LARGE SCALE GENOMIC DNA]</scope>
    <source>
        <strain evidence="2">CIP111667</strain>
    </source>
</reference>
<dbReference type="Gene3D" id="1.10.10.10">
    <property type="entry name" value="Winged helix-like DNA-binding domain superfamily/Winged helix DNA-binding domain"/>
    <property type="match status" value="1"/>
</dbReference>
<dbReference type="InterPro" id="IPR000835">
    <property type="entry name" value="HTH_MarR-typ"/>
</dbReference>
<dbReference type="PANTHER" id="PTHR33164">
    <property type="entry name" value="TRANSCRIPTIONAL REGULATOR, MARR FAMILY"/>
    <property type="match status" value="1"/>
</dbReference>
<feature type="domain" description="HTH marR-type" evidence="1">
    <location>
        <begin position="14"/>
        <end position="150"/>
    </location>
</feature>
<dbReference type="SUPFAM" id="SSF46785">
    <property type="entry name" value="Winged helix' DNA-binding domain"/>
    <property type="match status" value="1"/>
</dbReference>
<gene>
    <name evidence="2" type="ORF">HALOF300_01892</name>
</gene>
<dbReference type="PANTHER" id="PTHR33164:SF99">
    <property type="entry name" value="MARR FAMILY REGULATORY PROTEIN"/>
    <property type="match status" value="1"/>
</dbReference>
<evidence type="ECO:0000313" key="2">
    <source>
        <dbReference type="EMBL" id="VZO36714.1"/>
    </source>
</evidence>
<accession>A0A7M4DIE1</accession>
<dbReference type="PROSITE" id="PS50995">
    <property type="entry name" value="HTH_MARR_2"/>
    <property type="match status" value="1"/>
</dbReference>
<dbReference type="GO" id="GO:0003700">
    <property type="term" value="F:DNA-binding transcription factor activity"/>
    <property type="evidence" value="ECO:0007669"/>
    <property type="project" value="InterPro"/>
</dbReference>
<dbReference type="AlphaFoldDB" id="A0A7M4DIE1"/>
<evidence type="ECO:0000259" key="1">
    <source>
        <dbReference type="PROSITE" id="PS50995"/>
    </source>
</evidence>
<dbReference type="Pfam" id="PF12802">
    <property type="entry name" value="MarR_2"/>
    <property type="match status" value="1"/>
</dbReference>
<dbReference type="SMART" id="SM00347">
    <property type="entry name" value="HTH_MARR"/>
    <property type="match status" value="1"/>
</dbReference>
<dbReference type="GO" id="GO:0006950">
    <property type="term" value="P:response to stress"/>
    <property type="evidence" value="ECO:0007669"/>
    <property type="project" value="TreeGrafter"/>
</dbReference>
<dbReference type="EMBL" id="CACRYJ010000025">
    <property type="protein sequence ID" value="VZO36714.1"/>
    <property type="molecule type" value="Genomic_DNA"/>
</dbReference>
<sequence>MGTTKRRSVPTSEELAIWRAHVETFEIVRARIEARLHQDSQLSSGDYRVLLALSEADGTAMRSSELAAQIEWERSRLSGQLGRMEHRGLLRRESCSEDARGARVVLTEEGARAFRASTLPHLRAIKEVFVDAFTPQQLTQLGEAAAAMRSHLNLDARS</sequence>
<dbReference type="RefSeq" id="WP_156740694.1">
    <property type="nucleotide sequence ID" value="NZ_CACRYJ010000025.1"/>
</dbReference>